<keyword evidence="1" id="KW-0812">Transmembrane</keyword>
<reference evidence="2" key="1">
    <citation type="submission" date="2022-10" db="EMBL/GenBank/DDBJ databases">
        <title>The complete genomes of actinobacterial strains from the NBC collection.</title>
        <authorList>
            <person name="Joergensen T.S."/>
            <person name="Alvarez Arevalo M."/>
            <person name="Sterndorff E.B."/>
            <person name="Faurdal D."/>
            <person name="Vuksanovic O."/>
            <person name="Mourched A.-S."/>
            <person name="Charusanti P."/>
            <person name="Shaw S."/>
            <person name="Blin K."/>
            <person name="Weber T."/>
        </authorList>
    </citation>
    <scope>NUCLEOTIDE SEQUENCE</scope>
    <source>
        <strain evidence="2">NBC_00222</strain>
    </source>
</reference>
<name>A0ABZ1UC90_9ACTN</name>
<proteinExistence type="predicted"/>
<keyword evidence="1" id="KW-0472">Membrane</keyword>
<organism evidence="2 3">
    <name type="scientific">Kitasatospora purpeofusca</name>
    <dbReference type="NCBI Taxonomy" id="67352"/>
    <lineage>
        <taxon>Bacteria</taxon>
        <taxon>Bacillati</taxon>
        <taxon>Actinomycetota</taxon>
        <taxon>Actinomycetes</taxon>
        <taxon>Kitasatosporales</taxon>
        <taxon>Streptomycetaceae</taxon>
        <taxon>Kitasatospora</taxon>
    </lineage>
</organism>
<keyword evidence="3" id="KW-1185">Reference proteome</keyword>
<accession>A0ABZ1UC90</accession>
<dbReference type="RefSeq" id="WP_328958259.1">
    <property type="nucleotide sequence ID" value="NZ_CP108110.1"/>
</dbReference>
<feature type="transmembrane region" description="Helical" evidence="1">
    <location>
        <begin position="25"/>
        <end position="42"/>
    </location>
</feature>
<feature type="transmembrane region" description="Helical" evidence="1">
    <location>
        <begin position="151"/>
        <end position="169"/>
    </location>
</feature>
<sequence length="179" mass="18789">MLGTALGVVLAFSLAEGSWQWFSTYLGLTLLAVVLAFGRVPVRASGRTSGLASGRALGRASAYGWSLAAYSLVVGLCVALALAPALQRWDWLFPMPGTRDSCAQAGRYESLHAQAALGDLAGLDPGALAYTQEQQSRVAVDDCLSATTTRWLPAYALGTAVLVAGAVWVSGRRREREGA</sequence>
<evidence type="ECO:0000313" key="2">
    <source>
        <dbReference type="EMBL" id="WUQ87704.1"/>
    </source>
</evidence>
<evidence type="ECO:0000256" key="1">
    <source>
        <dbReference type="SAM" id="Phobius"/>
    </source>
</evidence>
<evidence type="ECO:0000313" key="3">
    <source>
        <dbReference type="Proteomes" id="UP001432222"/>
    </source>
</evidence>
<dbReference type="EMBL" id="CP108110">
    <property type="protein sequence ID" value="WUQ87704.1"/>
    <property type="molecule type" value="Genomic_DNA"/>
</dbReference>
<gene>
    <name evidence="2" type="ORF">OHA16_34830</name>
</gene>
<protein>
    <submittedName>
        <fullName evidence="2">Uncharacterized protein</fullName>
    </submittedName>
</protein>
<keyword evidence="1" id="KW-1133">Transmembrane helix</keyword>
<feature type="transmembrane region" description="Helical" evidence="1">
    <location>
        <begin position="63"/>
        <end position="86"/>
    </location>
</feature>
<dbReference type="Proteomes" id="UP001432222">
    <property type="component" value="Chromosome"/>
</dbReference>